<dbReference type="InterPro" id="IPR015943">
    <property type="entry name" value="WD40/YVTN_repeat-like_dom_sf"/>
</dbReference>
<sequence>IDYQQKGKVFRYLPEGALKDSFDVEIIPGSFVFNR</sequence>
<reference evidence="1" key="1">
    <citation type="journal article" date="2014" name="Front. Microbiol.">
        <title>High frequency of phylogenetically diverse reductive dehalogenase-homologous genes in deep subseafloor sedimentary metagenomes.</title>
        <authorList>
            <person name="Kawai M."/>
            <person name="Futagami T."/>
            <person name="Toyoda A."/>
            <person name="Takaki Y."/>
            <person name="Nishi S."/>
            <person name="Hori S."/>
            <person name="Arai W."/>
            <person name="Tsubouchi T."/>
            <person name="Morono Y."/>
            <person name="Uchiyama I."/>
            <person name="Ito T."/>
            <person name="Fujiyama A."/>
            <person name="Inagaki F."/>
            <person name="Takami H."/>
        </authorList>
    </citation>
    <scope>NUCLEOTIDE SEQUENCE</scope>
    <source>
        <strain evidence="1">Expedition CK06-06</strain>
    </source>
</reference>
<protein>
    <submittedName>
        <fullName evidence="1">Uncharacterized protein</fullName>
    </submittedName>
</protein>
<comment type="caution">
    <text evidence="1">The sequence shown here is derived from an EMBL/GenBank/DDBJ whole genome shotgun (WGS) entry which is preliminary data.</text>
</comment>
<dbReference type="Gene3D" id="2.130.10.10">
    <property type="entry name" value="YVTN repeat-like/Quinoprotein amine dehydrogenase"/>
    <property type="match status" value="1"/>
</dbReference>
<dbReference type="EMBL" id="BARV01016959">
    <property type="protein sequence ID" value="GAI32009.1"/>
    <property type="molecule type" value="Genomic_DNA"/>
</dbReference>
<gene>
    <name evidence="1" type="ORF">S06H3_28993</name>
</gene>
<proteinExistence type="predicted"/>
<organism evidence="1">
    <name type="scientific">marine sediment metagenome</name>
    <dbReference type="NCBI Taxonomy" id="412755"/>
    <lineage>
        <taxon>unclassified sequences</taxon>
        <taxon>metagenomes</taxon>
        <taxon>ecological metagenomes</taxon>
    </lineage>
</organism>
<feature type="non-terminal residue" evidence="1">
    <location>
        <position position="1"/>
    </location>
</feature>
<dbReference type="AlphaFoldDB" id="X1PMC3"/>
<evidence type="ECO:0000313" key="1">
    <source>
        <dbReference type="EMBL" id="GAI32009.1"/>
    </source>
</evidence>
<accession>X1PMC3</accession>
<name>X1PMC3_9ZZZZ</name>